<feature type="domain" description="HTH gntR-type" evidence="4">
    <location>
        <begin position="8"/>
        <end position="76"/>
    </location>
</feature>
<evidence type="ECO:0000313" key="5">
    <source>
        <dbReference type="EMBL" id="QNM15121.1"/>
    </source>
</evidence>
<dbReference type="PANTHER" id="PTHR44846:SF1">
    <property type="entry name" value="MANNOSYL-D-GLYCERATE TRANSPORT_METABOLISM SYSTEM REPRESSOR MNGR-RELATED"/>
    <property type="match status" value="1"/>
</dbReference>
<dbReference type="AlphaFoldDB" id="A0A7G9GWD9"/>
<dbReference type="Proteomes" id="UP000515913">
    <property type="component" value="Chromosome"/>
</dbReference>
<dbReference type="GO" id="GO:0003677">
    <property type="term" value="F:DNA binding"/>
    <property type="evidence" value="ECO:0007669"/>
    <property type="project" value="UniProtKB-KW"/>
</dbReference>
<proteinExistence type="predicted"/>
<dbReference type="InterPro" id="IPR011663">
    <property type="entry name" value="UTRA"/>
</dbReference>
<dbReference type="PANTHER" id="PTHR44846">
    <property type="entry name" value="MANNOSYL-D-GLYCERATE TRANSPORT/METABOLISM SYSTEM REPRESSOR MNGR-RELATED"/>
    <property type="match status" value="1"/>
</dbReference>
<accession>A0A7G9GWD9</accession>
<evidence type="ECO:0000313" key="6">
    <source>
        <dbReference type="Proteomes" id="UP000515913"/>
    </source>
</evidence>
<dbReference type="Pfam" id="PF00392">
    <property type="entry name" value="GntR"/>
    <property type="match status" value="1"/>
</dbReference>
<keyword evidence="6" id="KW-1185">Reference proteome</keyword>
<dbReference type="Pfam" id="PF07702">
    <property type="entry name" value="UTRA"/>
    <property type="match status" value="1"/>
</dbReference>
<keyword evidence="1" id="KW-0805">Transcription regulation</keyword>
<dbReference type="PRINTS" id="PR00035">
    <property type="entry name" value="HTHGNTR"/>
</dbReference>
<dbReference type="KEGG" id="fho:H9Q81_09440"/>
<dbReference type="InterPro" id="IPR036388">
    <property type="entry name" value="WH-like_DNA-bd_sf"/>
</dbReference>
<keyword evidence="3" id="KW-0804">Transcription</keyword>
<dbReference type="GO" id="GO:0045892">
    <property type="term" value="P:negative regulation of DNA-templated transcription"/>
    <property type="evidence" value="ECO:0007669"/>
    <property type="project" value="TreeGrafter"/>
</dbReference>
<dbReference type="Gene3D" id="3.40.1410.10">
    <property type="entry name" value="Chorismate lyase-like"/>
    <property type="match status" value="1"/>
</dbReference>
<dbReference type="SMART" id="SM00866">
    <property type="entry name" value="UTRA"/>
    <property type="match status" value="1"/>
</dbReference>
<protein>
    <submittedName>
        <fullName evidence="5">GntR family transcriptional regulator</fullName>
    </submittedName>
</protein>
<dbReference type="InterPro" id="IPR050679">
    <property type="entry name" value="Bact_HTH_transcr_reg"/>
</dbReference>
<dbReference type="PROSITE" id="PS50949">
    <property type="entry name" value="HTH_GNTR"/>
    <property type="match status" value="1"/>
</dbReference>
<name>A0A7G9GWD9_9FUSO</name>
<dbReference type="SUPFAM" id="SSF46785">
    <property type="entry name" value="Winged helix' DNA-binding domain"/>
    <property type="match status" value="1"/>
</dbReference>
<evidence type="ECO:0000259" key="4">
    <source>
        <dbReference type="PROSITE" id="PS50949"/>
    </source>
</evidence>
<sequence>MLLGKEKIPLYCQLAEIIINEIESKGLKENDRLPAEREYSEKYKLSRATVRQAIDYLEKKGYIYKIQGSGTFVSSRRLKQKLLKFYSFTEEMKKQGKVPKSKILSFKIIEADNKISKELNLSKKEKVIELVRLRLADDEKIMYEKTYLPHKKFLDLSKKDLLMNPLYDILQNKYKLTFTKALERISVNISDSDVSEILSIPSNTPIINLQRWTYTGIEIIEYTLSLVRGDRFEFEVELNKE</sequence>
<evidence type="ECO:0000256" key="1">
    <source>
        <dbReference type="ARBA" id="ARBA00023015"/>
    </source>
</evidence>
<organism evidence="5 6">
    <name type="scientific">Fusobacterium hominis</name>
    <dbReference type="NCBI Taxonomy" id="2764326"/>
    <lineage>
        <taxon>Bacteria</taxon>
        <taxon>Fusobacteriati</taxon>
        <taxon>Fusobacteriota</taxon>
        <taxon>Fusobacteriia</taxon>
        <taxon>Fusobacteriales</taxon>
        <taxon>Fusobacteriaceae</taxon>
        <taxon>Fusobacterium</taxon>
    </lineage>
</organism>
<dbReference type="InterPro" id="IPR000524">
    <property type="entry name" value="Tscrpt_reg_HTH_GntR"/>
</dbReference>
<dbReference type="EMBL" id="CP060637">
    <property type="protein sequence ID" value="QNM15121.1"/>
    <property type="molecule type" value="Genomic_DNA"/>
</dbReference>
<dbReference type="SMART" id="SM00345">
    <property type="entry name" value="HTH_GNTR"/>
    <property type="match status" value="1"/>
</dbReference>
<reference evidence="5 6" key="1">
    <citation type="submission" date="2020-08" db="EMBL/GenBank/DDBJ databases">
        <authorList>
            <person name="Liu C."/>
            <person name="Sun Q."/>
        </authorList>
    </citation>
    <scope>NUCLEOTIDE SEQUENCE [LARGE SCALE GENOMIC DNA]</scope>
    <source>
        <strain evidence="5 6">NSJ-57</strain>
    </source>
</reference>
<dbReference type="Gene3D" id="1.10.10.10">
    <property type="entry name" value="Winged helix-like DNA-binding domain superfamily/Winged helix DNA-binding domain"/>
    <property type="match status" value="1"/>
</dbReference>
<dbReference type="CDD" id="cd07377">
    <property type="entry name" value="WHTH_GntR"/>
    <property type="match status" value="1"/>
</dbReference>
<dbReference type="SUPFAM" id="SSF64288">
    <property type="entry name" value="Chorismate lyase-like"/>
    <property type="match status" value="1"/>
</dbReference>
<dbReference type="InterPro" id="IPR036390">
    <property type="entry name" value="WH_DNA-bd_sf"/>
</dbReference>
<dbReference type="InterPro" id="IPR028978">
    <property type="entry name" value="Chorismate_lyase_/UTRA_dom_sf"/>
</dbReference>
<evidence type="ECO:0000256" key="2">
    <source>
        <dbReference type="ARBA" id="ARBA00023125"/>
    </source>
</evidence>
<dbReference type="GO" id="GO:0003700">
    <property type="term" value="F:DNA-binding transcription factor activity"/>
    <property type="evidence" value="ECO:0007669"/>
    <property type="project" value="InterPro"/>
</dbReference>
<evidence type="ECO:0000256" key="3">
    <source>
        <dbReference type="ARBA" id="ARBA00023163"/>
    </source>
</evidence>
<dbReference type="RefSeq" id="WP_101474648.1">
    <property type="nucleotide sequence ID" value="NZ_CP060637.1"/>
</dbReference>
<gene>
    <name evidence="5" type="ORF">H9Q81_09440</name>
</gene>
<keyword evidence="2" id="KW-0238">DNA-binding</keyword>